<feature type="region of interest" description="Disordered" evidence="7">
    <location>
        <begin position="580"/>
        <end position="610"/>
    </location>
</feature>
<name>A0A8K2ATD1_9TRAC</name>
<accession>A0A8K2ATD1</accession>
<feature type="compositionally biased region" description="Polar residues" evidence="7">
    <location>
        <begin position="807"/>
        <end position="819"/>
    </location>
</feature>
<comment type="subcellular location">
    <subcellularLocation>
        <location evidence="2">Plastid</location>
    </subcellularLocation>
</comment>
<evidence type="ECO:0000256" key="6">
    <source>
        <dbReference type="ARBA" id="ARBA00022840"/>
    </source>
</evidence>
<evidence type="ECO:0000256" key="1">
    <source>
        <dbReference type="ARBA" id="ARBA00002329"/>
    </source>
</evidence>
<feature type="region of interest" description="Disordered" evidence="7">
    <location>
        <begin position="1786"/>
        <end position="1806"/>
    </location>
</feature>
<evidence type="ECO:0000313" key="8">
    <source>
        <dbReference type="EMBL" id="UFP91551.1"/>
    </source>
</evidence>
<reference evidence="8" key="2">
    <citation type="submission" date="2021-06" db="EMBL/GenBank/DDBJ databases">
        <authorList>
            <person name="Sheue C.-R."/>
            <person name="Liu J.-W."/>
            <person name="Chesson P."/>
            <person name="Ho J.-F."/>
            <person name="Huang C.-L."/>
        </authorList>
    </citation>
    <scope>NUCLEOTIDE SEQUENCE</scope>
</reference>
<organism evidence="8">
    <name type="scientific">Selaginella erythropus</name>
    <dbReference type="NCBI Taxonomy" id="137146"/>
    <lineage>
        <taxon>Eukaryota</taxon>
        <taxon>Viridiplantae</taxon>
        <taxon>Streptophyta</taxon>
        <taxon>Embryophyta</taxon>
        <taxon>Tracheophyta</taxon>
        <taxon>Lycopodiopsida</taxon>
        <taxon>Selaginellales</taxon>
        <taxon>Selaginellaceae</taxon>
        <taxon>Selaginella</taxon>
    </lineage>
</organism>
<comment type="function">
    <text evidence="1">Probable ATPase of unknown function. Its presence in a non-photosynthetic plant (Epifagus virginiana) and experiments in tobacco indicate that it has an essential function which is probably not related to photosynthesis.</text>
</comment>
<feature type="compositionally biased region" description="Basic and acidic residues" evidence="7">
    <location>
        <begin position="1790"/>
        <end position="1806"/>
    </location>
</feature>
<reference evidence="8" key="1">
    <citation type="journal article" date="2021" name="Mitochondrial DNA Part B Resour">
        <title>The complete plastid genome of Selaginella erythropus (Selaginellaceae), a species with distinctive giant chloroplasts.</title>
        <authorList>
            <person name="Huang C.L."/>
            <person name="Liu J.W."/>
            <person name="Ho J.F."/>
            <person name="Sun Y.H."/>
            <person name="Wu C.S."/>
            <person name="Chesson P."/>
            <person name="Sheue C.R."/>
        </authorList>
    </citation>
    <scope>NUCLEOTIDE SEQUENCE</scope>
</reference>
<dbReference type="GO" id="GO:0009536">
    <property type="term" value="C:plastid"/>
    <property type="evidence" value="ECO:0007669"/>
    <property type="project" value="UniProtKB-SubCell"/>
</dbReference>
<evidence type="ECO:0000256" key="3">
    <source>
        <dbReference type="ARBA" id="ARBA00009361"/>
    </source>
</evidence>
<keyword evidence="5" id="KW-0547">Nucleotide-binding</keyword>
<keyword evidence="6" id="KW-0067">ATP-binding</keyword>
<evidence type="ECO:0000256" key="2">
    <source>
        <dbReference type="ARBA" id="ARBA00004474"/>
    </source>
</evidence>
<evidence type="ECO:0000256" key="7">
    <source>
        <dbReference type="SAM" id="MobiDB-lite"/>
    </source>
</evidence>
<geneLocation type="chloroplast" evidence="8"/>
<dbReference type="GO" id="GO:0005524">
    <property type="term" value="F:ATP binding"/>
    <property type="evidence" value="ECO:0007669"/>
    <property type="project" value="UniProtKB-KW"/>
</dbReference>
<dbReference type="EMBL" id="MZ392854">
    <property type="protein sequence ID" value="UFP91551.1"/>
    <property type="molecule type" value="Genomic_DNA"/>
</dbReference>
<dbReference type="PANTHER" id="PTHR33078:SF100">
    <property type="entry name" value="PROTEIN YCF2"/>
    <property type="match status" value="1"/>
</dbReference>
<sequence length="1895" mass="212951">MDEISFVEAGVQRYIEKRCRRGFRRVGGWTLGGSLIAIPSNRRGENIPDDPSHQLFILNSLVITLALPVLWKGCFGDRGARNKNRKPHPSVLERYIMCTVRTSQSECERGMDGKRFSFLADIFTNKLEESAQTAAKPTQNHVGESRTSRRGVSLIYLRDFGRSDDGYRRLFDVWATREYRNSRFGSSDYQCVELNTSPHNKCYEQTSYLITRTNRCICFPLQSAPRCAVRCCGRGYISQNDSIDRFRALLDWWSILLLKELSYNNWFVPQVHPATRYVSSGKDCVSVSIFGERHRLNTRYWTILPPSASLTDVGAAVGESEELLSAGIVREGFITSFKEAVSEYDFRITTDRVIGSTATNWRESSQSELDRIRLNLFNDFVKVLLRVGRNVFFCHHPETQIRICRMEYNGFHGGAVPHPLNRWGTTGEINHWLNDYRSRGDRYKYVDLHPNVVYEWSDRAGGSKVFARYSMPTRNHSMMAYARVGFTTGQGQICRRGYSMKYVKFFFICERLDLVIRGFKGGADDPPSPTNTIIFHLETMFGISGNHKPPQLPPDELDASSPKHDATVVGRCITDLPRRDEPDAECTGRRRATGGNKTTARPPGPAEYNRRFNPAKRRIETTGSLTCYREAKTTPRPRRSDRLRLLGRKRRLSPRNCHLACGVIENNSIAYRQSRKIFSVRFPPTFAAEHRRLILPDRDILSIIQSHISDYIMYPNHPPQARDRPFALARHACELFHFSSAQTNSLLLRGKTTVGPTRQSSITKSFRIKRMGNIGVITSCRPHACAEVLTPTKGSGCPAESRDGKGVSSSGGTMKGGQSRTDKGTGIQTQPEHTLDFMRASFAGASSTDFASLIVGRGLLAEESTALFDSFKDETYSPKKYPTPPRPNELVVDGTNICAADGDHNNAFGECNWFRADTPFLSTRNLWKYWDAIPETREKHASSKSNDRTNNMMNVRGFNIAQPSCRPTSQWPSRNSCNNEYPTMGSPPCALLVLVKGSSYIDPRRRLAVILFVLDASRKSRSDRWSALGGMIHNPLGGRQNDGFFLYPPTNIKFYVQNIGYFIRTRERTNERSYSSKSLDLYPAVKVILIECMMTDEHIYRNDFSFLYSHHLFNNDSGHRIVQEQGLYYSRYLARSYDNGIANYHIRHSDSRNLIYLALWQRVTPPNHTYRIPPVQVRSGLSSPSRGISPIASTETGRSYPMNDLAAYFDAHSIPISMSDFYEDKSGFTVDDIRMNGMKLLAASLCRLLPFLGRIDKKPPRIIWIRDMHELDFKGERFARAGIGIKLASRSLSILSAGFATCTQSMIVTGSTYPPGEIDPPLICANRSERLADVRALSIPRRKKEFPALLRSKRFGLLLGDDTFSYISAFGYIIMCDYARDSASPAHEALLIGMSHSVFLGHAIGSVPLGQVVPDHDVCMDTGSHYSDKYVYRAGRAVAHSTVIGILPTSPSSYGSEMKDPSSDIKLYSWSAWYLEPSIAESTAREFTRLLSRVSGSLAGSARRYSWPVADDHQRRYYSNNSVRSSAEYDSTSARSAASENIFAESPWLENTRKGESAGGEVGFGPRSQIITPPGTAWNAIFAVPSPPVLDEEGFGMTNDTTAHPAPRPGLLPAISNISDWVQTVYARGKRTLANHLMHDSVVHVLRNPLCYAHKRVSSSFQILSRMRKGAESQSESMLSTDRPVILGVYIPTGCRGCQQTNQTTLPMGKRFVWDGSLSIYRTFAAEFSHQSFMDQGELVSDQGGSMMPKGLHAVRRHKKGVCGGADRQFYARDTDDVVPPVAVAGQSTADDRSGIESESPDARRPSIDMLTRTNNIGFRSEHTHVFHPVYSYQARALFESPSDTFACSESPNHEIRWLGSQPQDPPAHSTLPETHRYSLKNIRVANTGCRCIKR</sequence>
<gene>
    <name evidence="8" type="primary">ycf2</name>
</gene>
<keyword evidence="8" id="KW-0150">Chloroplast</keyword>
<feature type="region of interest" description="Disordered" evidence="7">
    <location>
        <begin position="794"/>
        <end position="828"/>
    </location>
</feature>
<proteinExistence type="inferred from homology"/>
<evidence type="ECO:0000256" key="5">
    <source>
        <dbReference type="ARBA" id="ARBA00022741"/>
    </source>
</evidence>
<evidence type="ECO:0000256" key="4">
    <source>
        <dbReference type="ARBA" id="ARBA00022640"/>
    </source>
</evidence>
<comment type="similarity">
    <text evidence="3">Belongs to the Ycf2 family.</text>
</comment>
<keyword evidence="4 8" id="KW-0934">Plastid</keyword>
<dbReference type="PANTHER" id="PTHR33078">
    <property type="entry name" value="PROTEIN YCF2-RELATED"/>
    <property type="match status" value="1"/>
</dbReference>
<protein>
    <submittedName>
        <fullName evidence="8">Hypothetical chloroplast RF21</fullName>
    </submittedName>
</protein>